<evidence type="ECO:0000256" key="1">
    <source>
        <dbReference type="ARBA" id="ARBA00022801"/>
    </source>
</evidence>
<dbReference type="Gene3D" id="4.10.80.30">
    <property type="entry name" value="DNA polymerase, domain 6"/>
    <property type="match status" value="1"/>
</dbReference>
<dbReference type="InterPro" id="IPR002901">
    <property type="entry name" value="MGlyc_endo_b_GlcNAc-like_dom"/>
</dbReference>
<evidence type="ECO:0000313" key="4">
    <source>
        <dbReference type="EMBL" id="GAA1539136.1"/>
    </source>
</evidence>
<dbReference type="EMBL" id="BAAAQD010000015">
    <property type="protein sequence ID" value="GAA1539136.1"/>
    <property type="molecule type" value="Genomic_DNA"/>
</dbReference>
<dbReference type="NCBIfam" id="NF038016">
    <property type="entry name" value="sporang_Gsm"/>
    <property type="match status" value="1"/>
</dbReference>
<gene>
    <name evidence="4" type="ORF">GCM10009827_067980</name>
</gene>
<keyword evidence="1" id="KW-0378">Hydrolase</keyword>
<dbReference type="SMART" id="SM00047">
    <property type="entry name" value="LYZ2"/>
    <property type="match status" value="1"/>
</dbReference>
<keyword evidence="2" id="KW-0732">Signal</keyword>
<evidence type="ECO:0000313" key="5">
    <source>
        <dbReference type="Proteomes" id="UP001501470"/>
    </source>
</evidence>
<evidence type="ECO:0000259" key="3">
    <source>
        <dbReference type="SMART" id="SM00047"/>
    </source>
</evidence>
<accession>A0ABN2BF86</accession>
<evidence type="ECO:0000256" key="2">
    <source>
        <dbReference type="SAM" id="SignalP"/>
    </source>
</evidence>
<dbReference type="InterPro" id="IPR051056">
    <property type="entry name" value="Glycosyl_Hydrolase_73"/>
</dbReference>
<dbReference type="PANTHER" id="PTHR33308:SF9">
    <property type="entry name" value="PEPTIDOGLYCAN HYDROLASE FLGJ"/>
    <property type="match status" value="1"/>
</dbReference>
<name>A0ABN2BF86_9ACTN</name>
<keyword evidence="5" id="KW-1185">Reference proteome</keyword>
<dbReference type="PANTHER" id="PTHR33308">
    <property type="entry name" value="PEPTIDOGLYCAN HYDROLASE FLGJ"/>
    <property type="match status" value="1"/>
</dbReference>
<dbReference type="Gene3D" id="1.10.530.10">
    <property type="match status" value="1"/>
</dbReference>
<feature type="domain" description="Mannosyl-glycoprotein endo-beta-N-acetylglucosamidase-like" evidence="3">
    <location>
        <begin position="55"/>
        <end position="216"/>
    </location>
</feature>
<protein>
    <recommendedName>
        <fullName evidence="3">Mannosyl-glycoprotein endo-beta-N-acetylglucosamidase-like domain-containing protein</fullName>
    </recommendedName>
</protein>
<reference evidence="4 5" key="1">
    <citation type="journal article" date="2019" name="Int. J. Syst. Evol. Microbiol.">
        <title>The Global Catalogue of Microorganisms (GCM) 10K type strain sequencing project: providing services to taxonomists for standard genome sequencing and annotation.</title>
        <authorList>
            <consortium name="The Broad Institute Genomics Platform"/>
            <consortium name="The Broad Institute Genome Sequencing Center for Infectious Disease"/>
            <person name="Wu L."/>
            <person name="Ma J."/>
        </authorList>
    </citation>
    <scope>NUCLEOTIDE SEQUENCE [LARGE SCALE GENOMIC DNA]</scope>
    <source>
        <strain evidence="4 5">JCM 15933</strain>
    </source>
</reference>
<sequence length="218" mass="23085">MLPAIRRTIAVAIAATFASLAVGAGVPTVAQASDPLFSCRSRGPECRQPGGPSVSLPEPDGTMSPAEFIAASVPGAQQSRREDGVPVSVTIAQAILESGWGRSALSTVDKNFFGMKCNGQGKYATGCRSHATSECTAAGACFGTTASFRVYSSAADSFRDHGYTLATLPRYSVAFQYRNDPNRFVAEMHKAGYATDPEYTVKLTGIMAKYGLYQYDLP</sequence>
<dbReference type="PRINTS" id="PR01002">
    <property type="entry name" value="FLGFLGJ"/>
</dbReference>
<dbReference type="Proteomes" id="UP001501470">
    <property type="component" value="Unassembled WGS sequence"/>
</dbReference>
<proteinExistence type="predicted"/>
<comment type="caution">
    <text evidence="4">The sequence shown here is derived from an EMBL/GenBank/DDBJ whole genome shotgun (WGS) entry which is preliminary data.</text>
</comment>
<organism evidence="4 5">
    <name type="scientific">Dactylosporangium maewongense</name>
    <dbReference type="NCBI Taxonomy" id="634393"/>
    <lineage>
        <taxon>Bacteria</taxon>
        <taxon>Bacillati</taxon>
        <taxon>Actinomycetota</taxon>
        <taxon>Actinomycetes</taxon>
        <taxon>Micromonosporales</taxon>
        <taxon>Micromonosporaceae</taxon>
        <taxon>Dactylosporangium</taxon>
    </lineage>
</organism>
<dbReference type="RefSeq" id="WP_344506425.1">
    <property type="nucleotide sequence ID" value="NZ_BAAAQD010000015.1"/>
</dbReference>
<feature type="signal peptide" evidence="2">
    <location>
        <begin position="1"/>
        <end position="24"/>
    </location>
</feature>
<dbReference type="Pfam" id="PF01832">
    <property type="entry name" value="Glucosaminidase"/>
    <property type="match status" value="1"/>
</dbReference>
<feature type="chain" id="PRO_5045193432" description="Mannosyl-glycoprotein endo-beta-N-acetylglucosamidase-like domain-containing protein" evidence="2">
    <location>
        <begin position="25"/>
        <end position="218"/>
    </location>
</feature>